<dbReference type="Gene3D" id="3.40.50.200">
    <property type="entry name" value="Peptidase S8/S53 domain"/>
    <property type="match status" value="1"/>
</dbReference>
<protein>
    <submittedName>
        <fullName evidence="3">Peptidase S8 and S53, subtilisin, kexin, sedolisin</fullName>
    </submittedName>
</protein>
<dbReference type="InterPro" id="IPR036852">
    <property type="entry name" value="Peptidase_S8/S53_dom_sf"/>
</dbReference>
<dbReference type="Pfam" id="PF00082">
    <property type="entry name" value="Peptidase_S8"/>
    <property type="match status" value="1"/>
</dbReference>
<evidence type="ECO:0000259" key="2">
    <source>
        <dbReference type="Pfam" id="PF00082"/>
    </source>
</evidence>
<dbReference type="PANTHER" id="PTHR43806:SF67">
    <property type="entry name" value="EGF-LIKE DOMAIN-CONTAINING PROTEIN"/>
    <property type="match status" value="1"/>
</dbReference>
<dbReference type="PANTHER" id="PTHR43806">
    <property type="entry name" value="PEPTIDASE S8"/>
    <property type="match status" value="1"/>
</dbReference>
<name>A0A3B0UDS9_9ZZZZ</name>
<accession>A0A3B0UDS9</accession>
<feature type="domain" description="Peptidase S8/S53" evidence="2">
    <location>
        <begin position="196"/>
        <end position="406"/>
    </location>
</feature>
<dbReference type="SUPFAM" id="SSF52743">
    <property type="entry name" value="Subtilisin-like"/>
    <property type="match status" value="1"/>
</dbReference>
<dbReference type="InterPro" id="IPR017317">
    <property type="entry name" value="Pept_S8_subtilisin_bacteroid-2"/>
</dbReference>
<dbReference type="GO" id="GO:0004252">
    <property type="term" value="F:serine-type endopeptidase activity"/>
    <property type="evidence" value="ECO:0007669"/>
    <property type="project" value="InterPro"/>
</dbReference>
<dbReference type="EMBL" id="UOET01000331">
    <property type="protein sequence ID" value="VAW29171.1"/>
    <property type="molecule type" value="Genomic_DNA"/>
</dbReference>
<feature type="non-terminal residue" evidence="3">
    <location>
        <position position="415"/>
    </location>
</feature>
<dbReference type="PROSITE" id="PS51892">
    <property type="entry name" value="SUBTILASE"/>
    <property type="match status" value="1"/>
</dbReference>
<dbReference type="AlphaFoldDB" id="A0A3B0UDS9"/>
<evidence type="ECO:0000256" key="1">
    <source>
        <dbReference type="ARBA" id="ARBA00011073"/>
    </source>
</evidence>
<dbReference type="InterPro" id="IPR050131">
    <property type="entry name" value="Peptidase_S8_subtilisin-like"/>
</dbReference>
<comment type="similarity">
    <text evidence="1">Belongs to the peptidase S8 family.</text>
</comment>
<reference evidence="3" key="1">
    <citation type="submission" date="2018-06" db="EMBL/GenBank/DDBJ databases">
        <authorList>
            <person name="Zhirakovskaya E."/>
        </authorList>
    </citation>
    <scope>NUCLEOTIDE SEQUENCE</scope>
</reference>
<dbReference type="GO" id="GO:0006508">
    <property type="term" value="P:proteolysis"/>
    <property type="evidence" value="ECO:0007669"/>
    <property type="project" value="InterPro"/>
</dbReference>
<dbReference type="PIRSF" id="PIRSF037903">
    <property type="entry name" value="Subtilisin_rel_GFO_2223"/>
    <property type="match status" value="1"/>
</dbReference>
<proteinExistence type="inferred from homology"/>
<evidence type="ECO:0000313" key="3">
    <source>
        <dbReference type="EMBL" id="VAW29171.1"/>
    </source>
</evidence>
<dbReference type="InterPro" id="IPR000209">
    <property type="entry name" value="Peptidase_S8/S53_dom"/>
</dbReference>
<sequence>MTLNEQSAWMQAMECNNNLMTMKKYFLFFLLVLFNSSLYPQIAPDKYFIQFTDKNNSPYSLSQPEKYLTARALARRARYHIPIKENDIPVNPQYVKAVANTGVQILNTSRWLNGITVYTTDTALIDSIKSFTFVRSTLKFSPAGQKEDKFRKEAAIPAVGTPVFKAVDTQEAKYGAALTQIKQINGIYLHNKGYRGEGMVIAVLDAGYSSVPKQPLFDSLRNDHRILGTKDFVVPGGDVYPQHYHGRMVLSCMAADIPGTMIGTAPKASYWLLRSEDARSENVIEEYNWVSAAEFADSVGADVINSSLGYIAFDDTTFSHPYSDMDGKTCISTRGAEIAASKGILVVNSAGNDGQSIAFPWIGAPADGDSVLTAGAVTATGIRASFSSIGPTYDGRIKPTVMAMGQGDAVANSTD</sequence>
<organism evidence="3">
    <name type="scientific">hydrothermal vent metagenome</name>
    <dbReference type="NCBI Taxonomy" id="652676"/>
    <lineage>
        <taxon>unclassified sequences</taxon>
        <taxon>metagenomes</taxon>
        <taxon>ecological metagenomes</taxon>
    </lineage>
</organism>
<gene>
    <name evidence="3" type="ORF">MNBD_BACTEROID07-238</name>
</gene>